<dbReference type="EMBL" id="FNQN01000008">
    <property type="protein sequence ID" value="SEA62003.1"/>
    <property type="molecule type" value="Genomic_DNA"/>
</dbReference>
<dbReference type="PANTHER" id="PTHR11537">
    <property type="entry name" value="VOLTAGE-GATED POTASSIUM CHANNEL"/>
    <property type="match status" value="1"/>
</dbReference>
<name>A0A1H4CNV2_9BACT</name>
<organism evidence="14 15">
    <name type="scientific">Desulfuromusa kysingii</name>
    <dbReference type="NCBI Taxonomy" id="37625"/>
    <lineage>
        <taxon>Bacteria</taxon>
        <taxon>Pseudomonadati</taxon>
        <taxon>Thermodesulfobacteriota</taxon>
        <taxon>Desulfuromonadia</taxon>
        <taxon>Desulfuromonadales</taxon>
        <taxon>Geopsychrobacteraceae</taxon>
        <taxon>Desulfuromusa</taxon>
    </lineage>
</organism>
<keyword evidence="8 12" id="KW-1133">Transmembrane helix</keyword>
<comment type="subcellular location">
    <subcellularLocation>
        <location evidence="1">Membrane</location>
        <topology evidence="1">Multi-pass membrane protein</topology>
    </subcellularLocation>
</comment>
<dbReference type="SUPFAM" id="SSF81324">
    <property type="entry name" value="Voltage-gated potassium channels"/>
    <property type="match status" value="1"/>
</dbReference>
<dbReference type="Gene3D" id="1.10.287.70">
    <property type="match status" value="1"/>
</dbReference>
<dbReference type="InterPro" id="IPR028325">
    <property type="entry name" value="VG_K_chnl"/>
</dbReference>
<evidence type="ECO:0000256" key="12">
    <source>
        <dbReference type="SAM" id="Phobius"/>
    </source>
</evidence>
<keyword evidence="9" id="KW-0406">Ion transport</keyword>
<dbReference type="InterPro" id="IPR027359">
    <property type="entry name" value="Volt_channel_dom_sf"/>
</dbReference>
<keyword evidence="2" id="KW-0813">Transport</keyword>
<gene>
    <name evidence="14" type="ORF">SAMN05660420_02641</name>
</gene>
<dbReference type="RefSeq" id="WP_092349478.1">
    <property type="nucleotide sequence ID" value="NZ_FNQN01000008.1"/>
</dbReference>
<evidence type="ECO:0000256" key="6">
    <source>
        <dbReference type="ARBA" id="ARBA00022882"/>
    </source>
</evidence>
<feature type="transmembrane region" description="Helical" evidence="12">
    <location>
        <begin position="156"/>
        <end position="177"/>
    </location>
</feature>
<evidence type="ECO:0000256" key="4">
    <source>
        <dbReference type="ARBA" id="ARBA00022692"/>
    </source>
</evidence>
<evidence type="ECO:0000256" key="10">
    <source>
        <dbReference type="ARBA" id="ARBA00023136"/>
    </source>
</evidence>
<dbReference type="PRINTS" id="PR00169">
    <property type="entry name" value="KCHANNEL"/>
</dbReference>
<dbReference type="AlphaFoldDB" id="A0A1H4CNV2"/>
<dbReference type="Gene3D" id="1.20.120.350">
    <property type="entry name" value="Voltage-gated potassium channels. Chain C"/>
    <property type="match status" value="1"/>
</dbReference>
<keyword evidence="7" id="KW-0630">Potassium</keyword>
<reference evidence="14 15" key="1">
    <citation type="submission" date="2016-10" db="EMBL/GenBank/DDBJ databases">
        <authorList>
            <person name="de Groot N.N."/>
        </authorList>
    </citation>
    <scope>NUCLEOTIDE SEQUENCE [LARGE SCALE GENOMIC DNA]</scope>
    <source>
        <strain evidence="14 15">DSM 7343</strain>
    </source>
</reference>
<dbReference type="PANTHER" id="PTHR11537:SF254">
    <property type="entry name" value="POTASSIUM VOLTAGE-GATED CHANNEL PROTEIN SHAB"/>
    <property type="match status" value="1"/>
</dbReference>
<dbReference type="STRING" id="37625.SAMN05660420_02641"/>
<evidence type="ECO:0000256" key="5">
    <source>
        <dbReference type="ARBA" id="ARBA00022826"/>
    </source>
</evidence>
<dbReference type="GO" id="GO:0005249">
    <property type="term" value="F:voltage-gated potassium channel activity"/>
    <property type="evidence" value="ECO:0007669"/>
    <property type="project" value="InterPro"/>
</dbReference>
<feature type="transmembrane region" description="Helical" evidence="12">
    <location>
        <begin position="215"/>
        <end position="237"/>
    </location>
</feature>
<dbReference type="Pfam" id="PF00520">
    <property type="entry name" value="Ion_trans"/>
    <property type="match status" value="1"/>
</dbReference>
<feature type="transmembrane region" description="Helical" evidence="12">
    <location>
        <begin position="60"/>
        <end position="79"/>
    </location>
</feature>
<protein>
    <submittedName>
        <fullName evidence="14">Voltage-gated potassium channel</fullName>
    </submittedName>
</protein>
<evidence type="ECO:0000256" key="9">
    <source>
        <dbReference type="ARBA" id="ARBA00023065"/>
    </source>
</evidence>
<evidence type="ECO:0000256" key="1">
    <source>
        <dbReference type="ARBA" id="ARBA00004141"/>
    </source>
</evidence>
<evidence type="ECO:0000256" key="2">
    <source>
        <dbReference type="ARBA" id="ARBA00022448"/>
    </source>
</evidence>
<accession>A0A1H4CNV2</accession>
<evidence type="ECO:0000259" key="13">
    <source>
        <dbReference type="Pfam" id="PF00520"/>
    </source>
</evidence>
<evidence type="ECO:0000313" key="14">
    <source>
        <dbReference type="EMBL" id="SEA62003.1"/>
    </source>
</evidence>
<evidence type="ECO:0000256" key="7">
    <source>
        <dbReference type="ARBA" id="ARBA00022958"/>
    </source>
</evidence>
<evidence type="ECO:0000256" key="11">
    <source>
        <dbReference type="ARBA" id="ARBA00023303"/>
    </source>
</evidence>
<feature type="domain" description="Ion transport" evidence="13">
    <location>
        <begin position="29"/>
        <end position="237"/>
    </location>
</feature>
<keyword evidence="3" id="KW-0633">Potassium transport</keyword>
<evidence type="ECO:0000256" key="3">
    <source>
        <dbReference type="ARBA" id="ARBA00022538"/>
    </source>
</evidence>
<dbReference type="Proteomes" id="UP000199409">
    <property type="component" value="Unassembled WGS sequence"/>
</dbReference>
<sequence>MPERKLDSDQNLRHRLHTIIFEADTPTGKLFDLLLIFSIIISVIVVMLDSVADLNLKYGQLFLFLEWFFTIIFTAEYLLRLSCIGRPSKYATSFYGIVDLLSILPSYVSLLLPSGKYFLVIRILRLLRVFRVLKLVQYVGESNFLQRALWASRRKISVFLLSVFLMMIIFGSLMYLVEGAENGFTSIPRSIYWAVVTMTTVGYGDISPQTSLGQAIASLVMILGYGIIAIPTGIVTAELTFKRHISTQVCPECSAEGHDVNAKHCKFCGADLHLDKK</sequence>
<dbReference type="InterPro" id="IPR005821">
    <property type="entry name" value="Ion_trans_dom"/>
</dbReference>
<dbReference type="GO" id="GO:0001508">
    <property type="term" value="P:action potential"/>
    <property type="evidence" value="ECO:0007669"/>
    <property type="project" value="TreeGrafter"/>
</dbReference>
<keyword evidence="6" id="KW-0851">Voltage-gated channel</keyword>
<dbReference type="OrthoDB" id="9799090at2"/>
<keyword evidence="4 12" id="KW-0812">Transmembrane</keyword>
<feature type="transmembrane region" description="Helical" evidence="12">
    <location>
        <begin position="30"/>
        <end position="48"/>
    </location>
</feature>
<proteinExistence type="predicted"/>
<keyword evidence="11 14" id="KW-0407">Ion channel</keyword>
<dbReference type="GO" id="GO:0008076">
    <property type="term" value="C:voltage-gated potassium channel complex"/>
    <property type="evidence" value="ECO:0007669"/>
    <property type="project" value="InterPro"/>
</dbReference>
<evidence type="ECO:0000313" key="15">
    <source>
        <dbReference type="Proteomes" id="UP000199409"/>
    </source>
</evidence>
<keyword evidence="10 12" id="KW-0472">Membrane</keyword>
<evidence type="ECO:0000256" key="8">
    <source>
        <dbReference type="ARBA" id="ARBA00022989"/>
    </source>
</evidence>
<keyword evidence="15" id="KW-1185">Reference proteome</keyword>
<keyword evidence="5" id="KW-0631">Potassium channel</keyword>